<accession>A0ACC0JV03</accession>
<dbReference type="Proteomes" id="UP001064048">
    <property type="component" value="Chromosome 3"/>
</dbReference>
<sequence>MVEALQWACIHTIQVIWQLQGTMERRRKTLEARRPPRRRRAPLTRCSWLGAESGGCEINTARRRPPDESERDPAVPFTAESTTPGLPSPPPSKHPRHYRFFSYSDLVMIIQVKSSEKDFSGTFGKNLDTTL</sequence>
<proteinExistence type="predicted"/>
<gene>
    <name evidence="1" type="ORF">MSG28_002318</name>
</gene>
<organism evidence="1 2">
    <name type="scientific">Choristoneura fumiferana</name>
    <name type="common">Spruce budworm moth</name>
    <name type="synonym">Archips fumiferana</name>
    <dbReference type="NCBI Taxonomy" id="7141"/>
    <lineage>
        <taxon>Eukaryota</taxon>
        <taxon>Metazoa</taxon>
        <taxon>Ecdysozoa</taxon>
        <taxon>Arthropoda</taxon>
        <taxon>Hexapoda</taxon>
        <taxon>Insecta</taxon>
        <taxon>Pterygota</taxon>
        <taxon>Neoptera</taxon>
        <taxon>Endopterygota</taxon>
        <taxon>Lepidoptera</taxon>
        <taxon>Glossata</taxon>
        <taxon>Ditrysia</taxon>
        <taxon>Tortricoidea</taxon>
        <taxon>Tortricidae</taxon>
        <taxon>Tortricinae</taxon>
        <taxon>Choristoneura</taxon>
    </lineage>
</organism>
<dbReference type="EMBL" id="CM046103">
    <property type="protein sequence ID" value="KAI8428022.1"/>
    <property type="molecule type" value="Genomic_DNA"/>
</dbReference>
<evidence type="ECO:0000313" key="2">
    <source>
        <dbReference type="Proteomes" id="UP001064048"/>
    </source>
</evidence>
<reference evidence="1 2" key="1">
    <citation type="journal article" date="2022" name="Genome Biol. Evol.">
        <title>The Spruce Budworm Genome: Reconstructing the Evolutionary History of Antifreeze Proteins.</title>
        <authorList>
            <person name="Beliveau C."/>
            <person name="Gagne P."/>
            <person name="Picq S."/>
            <person name="Vernygora O."/>
            <person name="Keeling C.I."/>
            <person name="Pinkney K."/>
            <person name="Doucet D."/>
            <person name="Wen F."/>
            <person name="Johnston J.S."/>
            <person name="Maaroufi H."/>
            <person name="Boyle B."/>
            <person name="Laroche J."/>
            <person name="Dewar K."/>
            <person name="Juretic N."/>
            <person name="Blackburn G."/>
            <person name="Nisole A."/>
            <person name="Brunet B."/>
            <person name="Brandao M."/>
            <person name="Lumley L."/>
            <person name="Duan J."/>
            <person name="Quan G."/>
            <person name="Lucarotti C.J."/>
            <person name="Roe A.D."/>
            <person name="Sperling F.A.H."/>
            <person name="Levesque R.C."/>
            <person name="Cusson M."/>
        </authorList>
    </citation>
    <scope>NUCLEOTIDE SEQUENCE [LARGE SCALE GENOMIC DNA]</scope>
    <source>
        <strain evidence="1">Glfc:IPQL:Cfum</strain>
    </source>
</reference>
<keyword evidence="2" id="KW-1185">Reference proteome</keyword>
<protein>
    <submittedName>
        <fullName evidence="1">Uncharacterized protein</fullName>
    </submittedName>
</protein>
<name>A0ACC0JV03_CHOFU</name>
<comment type="caution">
    <text evidence="1">The sequence shown here is derived from an EMBL/GenBank/DDBJ whole genome shotgun (WGS) entry which is preliminary data.</text>
</comment>
<evidence type="ECO:0000313" key="1">
    <source>
        <dbReference type="EMBL" id="KAI8428022.1"/>
    </source>
</evidence>